<dbReference type="EMBL" id="JAUHGG010000003">
    <property type="protein sequence ID" value="MDS1821536.1"/>
    <property type="molecule type" value="Genomic_DNA"/>
</dbReference>
<proteinExistence type="predicted"/>
<sequence>MATSTSQPKNPDPLAGLRELIASKAPMIAVASAIKSLIESGLPKSDVINFLSVACESLGNDEEYEDLLTDLAAAMEGWCSSDYMLHPSQLKSPAKDKEGAQ</sequence>
<organism evidence="1 2">
    <name type="scientific">Vibrio parahaemolyticus</name>
    <dbReference type="NCBI Taxonomy" id="670"/>
    <lineage>
        <taxon>Bacteria</taxon>
        <taxon>Pseudomonadati</taxon>
        <taxon>Pseudomonadota</taxon>
        <taxon>Gammaproteobacteria</taxon>
        <taxon>Vibrionales</taxon>
        <taxon>Vibrionaceae</taxon>
        <taxon>Vibrio</taxon>
    </lineage>
</organism>
<comment type="caution">
    <text evidence="1">The sequence shown here is derived from an EMBL/GenBank/DDBJ whole genome shotgun (WGS) entry which is preliminary data.</text>
</comment>
<accession>A0AAW8PZT2</accession>
<protein>
    <recommendedName>
        <fullName evidence="3">Mitotic-spindle organizing protein 1</fullName>
    </recommendedName>
</protein>
<name>A0AAW8PZT2_VIBPH</name>
<reference evidence="1" key="1">
    <citation type="submission" date="2023-06" db="EMBL/GenBank/DDBJ databases">
        <title>Genomic Diversity of Vibrio spp. and Metagenomic Analysis of Pathogens in Florida Gulf Coastal Waters Following Hurricane Ian.</title>
        <authorList>
            <person name="Brumfield K.D."/>
        </authorList>
    </citation>
    <scope>NUCLEOTIDE SEQUENCE</scope>
    <source>
        <strain evidence="1">WBS2B-138</strain>
    </source>
</reference>
<evidence type="ECO:0008006" key="3">
    <source>
        <dbReference type="Google" id="ProtNLM"/>
    </source>
</evidence>
<dbReference type="Proteomes" id="UP001253193">
    <property type="component" value="Unassembled WGS sequence"/>
</dbReference>
<evidence type="ECO:0000313" key="2">
    <source>
        <dbReference type="Proteomes" id="UP001253193"/>
    </source>
</evidence>
<dbReference type="AlphaFoldDB" id="A0AAW8PZT2"/>
<evidence type="ECO:0000313" key="1">
    <source>
        <dbReference type="EMBL" id="MDS1821536.1"/>
    </source>
</evidence>
<gene>
    <name evidence="1" type="ORF">QX249_12760</name>
</gene>
<dbReference type="RefSeq" id="WP_311020440.1">
    <property type="nucleotide sequence ID" value="NZ_JAUHGG010000003.1"/>
</dbReference>